<organism evidence="1">
    <name type="scientific">Arion vulgaris</name>
    <dbReference type="NCBI Taxonomy" id="1028688"/>
    <lineage>
        <taxon>Eukaryota</taxon>
        <taxon>Metazoa</taxon>
        <taxon>Spiralia</taxon>
        <taxon>Lophotrochozoa</taxon>
        <taxon>Mollusca</taxon>
        <taxon>Gastropoda</taxon>
        <taxon>Heterobranchia</taxon>
        <taxon>Euthyneura</taxon>
        <taxon>Panpulmonata</taxon>
        <taxon>Eupulmonata</taxon>
        <taxon>Stylommatophora</taxon>
        <taxon>Helicina</taxon>
        <taxon>Arionoidea</taxon>
        <taxon>Arionidae</taxon>
        <taxon>Arion</taxon>
    </lineage>
</organism>
<feature type="non-terminal residue" evidence="1">
    <location>
        <position position="1"/>
    </location>
</feature>
<sequence>ATLEKPKHWTKMDSCFTVDKELDKLIEKYESVNNRGQQTLEEFVTAISIFNSELLAKPQDELISNAVLESIKDFVNRARSAATSVSTAHKELHGSVSKLGKCVDRNFTSG</sequence>
<gene>
    <name evidence="1" type="primary">ORF57171</name>
</gene>
<evidence type="ECO:0000313" key="1">
    <source>
        <dbReference type="EMBL" id="CEK66055.1"/>
    </source>
</evidence>
<name>A0A0B6ZEC3_9EUPU</name>
<feature type="non-terminal residue" evidence="1">
    <location>
        <position position="110"/>
    </location>
</feature>
<reference evidence="1" key="1">
    <citation type="submission" date="2014-12" db="EMBL/GenBank/DDBJ databases">
        <title>Insight into the proteome of Arion vulgaris.</title>
        <authorList>
            <person name="Aradska J."/>
            <person name="Bulat T."/>
            <person name="Smidak R."/>
            <person name="Sarate P."/>
            <person name="Gangsoo J."/>
            <person name="Sialana F."/>
            <person name="Bilban M."/>
            <person name="Lubec G."/>
        </authorList>
    </citation>
    <scope>NUCLEOTIDE SEQUENCE</scope>
    <source>
        <tissue evidence="1">Skin</tissue>
    </source>
</reference>
<accession>A0A0B6ZEC3</accession>
<proteinExistence type="predicted"/>
<dbReference type="EMBL" id="HACG01019190">
    <property type="protein sequence ID" value="CEK66055.1"/>
    <property type="molecule type" value="Transcribed_RNA"/>
</dbReference>
<protein>
    <submittedName>
        <fullName evidence="1">Uncharacterized protein</fullName>
    </submittedName>
</protein>
<dbReference type="AlphaFoldDB" id="A0A0B6ZEC3"/>